<keyword evidence="2" id="KW-1185">Reference proteome</keyword>
<sequence>MTLKCFLYANVHTDIQTVVHNLFRQIFEYWLPDADSPRSLLKHSIKNPTSALSELCVRHRHLAPQFGVNCDKHMLSIIEENYPQYHSPTNSSATCSPTSAYFLVLTTSSPIRTQKETSRANT</sequence>
<organism evidence="1 2">
    <name type="scientific">Clonorchis sinensis</name>
    <name type="common">Chinese liver fluke</name>
    <dbReference type="NCBI Taxonomy" id="79923"/>
    <lineage>
        <taxon>Eukaryota</taxon>
        <taxon>Metazoa</taxon>
        <taxon>Spiralia</taxon>
        <taxon>Lophotrochozoa</taxon>
        <taxon>Platyhelminthes</taxon>
        <taxon>Trematoda</taxon>
        <taxon>Digenea</taxon>
        <taxon>Opisthorchiida</taxon>
        <taxon>Opisthorchiata</taxon>
        <taxon>Opisthorchiidae</taxon>
        <taxon>Clonorchis</taxon>
    </lineage>
</organism>
<name>A0A8T1MRB8_CLOSI</name>
<comment type="caution">
    <text evidence="1">The sequence shown here is derived from an EMBL/GenBank/DDBJ whole genome shotgun (WGS) entry which is preliminary data.</text>
</comment>
<reference evidence="1 2" key="1">
    <citation type="journal article" date="2018" name="Biotechnol. Adv.">
        <title>Improved genomic resources and new bioinformatic workflow for the carcinogenic parasite Clonorchis sinensis: Biotechnological implications.</title>
        <authorList>
            <person name="Wang D."/>
            <person name="Korhonen P.K."/>
            <person name="Gasser R.B."/>
            <person name="Young N.D."/>
        </authorList>
    </citation>
    <scope>NUCLEOTIDE SEQUENCE [LARGE SCALE GENOMIC DNA]</scope>
    <source>
        <strain evidence="1">Cs-k2</strain>
    </source>
</reference>
<gene>
    <name evidence="1" type="ORF">CSKR_201425</name>
</gene>
<protein>
    <submittedName>
        <fullName evidence="1">Uncharacterized protein</fullName>
    </submittedName>
</protein>
<accession>A0A8T1MRB8</accession>
<reference evidence="1 2" key="2">
    <citation type="journal article" date="2021" name="Genomics">
        <title>High-quality reference genome for Clonorchis sinensis.</title>
        <authorList>
            <person name="Young N.D."/>
            <person name="Stroehlein A.J."/>
            <person name="Kinkar L."/>
            <person name="Wang T."/>
            <person name="Sohn W.M."/>
            <person name="Chang B.C.H."/>
            <person name="Kaur P."/>
            <person name="Weisz D."/>
            <person name="Dudchenko O."/>
            <person name="Aiden E.L."/>
            <person name="Korhonen P.K."/>
            <person name="Gasser R.B."/>
        </authorList>
    </citation>
    <scope>NUCLEOTIDE SEQUENCE [LARGE SCALE GENOMIC DNA]</scope>
    <source>
        <strain evidence="1">Cs-k2</strain>
    </source>
</reference>
<dbReference type="Proteomes" id="UP000286415">
    <property type="component" value="Unassembled WGS sequence"/>
</dbReference>
<dbReference type="EMBL" id="NIRI02000042">
    <property type="protein sequence ID" value="KAG5451416.1"/>
    <property type="molecule type" value="Genomic_DNA"/>
</dbReference>
<dbReference type="AlphaFoldDB" id="A0A8T1MRB8"/>
<proteinExistence type="predicted"/>
<evidence type="ECO:0000313" key="2">
    <source>
        <dbReference type="Proteomes" id="UP000286415"/>
    </source>
</evidence>
<evidence type="ECO:0000313" key="1">
    <source>
        <dbReference type="EMBL" id="KAG5451416.1"/>
    </source>
</evidence>